<dbReference type="InterPro" id="IPR002371">
    <property type="entry name" value="FlgK"/>
</dbReference>
<accession>A0A562R6W2</accession>
<dbReference type="GO" id="GO:0005576">
    <property type="term" value="C:extracellular region"/>
    <property type="evidence" value="ECO:0007669"/>
    <property type="project" value="UniProtKB-SubCell"/>
</dbReference>
<keyword evidence="10" id="KW-0282">Flagellum</keyword>
<dbReference type="PANTHER" id="PTHR30033">
    <property type="entry name" value="FLAGELLAR HOOK-ASSOCIATED PROTEIN 1"/>
    <property type="match status" value="1"/>
</dbReference>
<keyword evidence="10" id="KW-0966">Cell projection</keyword>
<evidence type="ECO:0000256" key="6">
    <source>
        <dbReference type="ARBA" id="ARBA00023143"/>
    </source>
</evidence>
<dbReference type="EMBL" id="VLLB01000005">
    <property type="protein sequence ID" value="TWI64583.1"/>
    <property type="molecule type" value="Genomic_DNA"/>
</dbReference>
<comment type="caution">
    <text evidence="10">The sequence shown here is derived from an EMBL/GenBank/DDBJ whole genome shotgun (WGS) entry which is preliminary data.</text>
</comment>
<comment type="subcellular location">
    <subcellularLocation>
        <location evidence="1">Bacterial flagellum</location>
    </subcellularLocation>
    <subcellularLocation>
        <location evidence="2">Secreted</location>
    </subcellularLocation>
</comment>
<dbReference type="RefSeq" id="WP_145650218.1">
    <property type="nucleotide sequence ID" value="NZ_VLLB01000005.1"/>
</dbReference>
<organism evidence="10 11">
    <name type="scientific">Pseudoduganella lurida</name>
    <dbReference type="NCBI Taxonomy" id="1036180"/>
    <lineage>
        <taxon>Bacteria</taxon>
        <taxon>Pseudomonadati</taxon>
        <taxon>Pseudomonadota</taxon>
        <taxon>Betaproteobacteria</taxon>
        <taxon>Burkholderiales</taxon>
        <taxon>Oxalobacteraceae</taxon>
        <taxon>Telluria group</taxon>
        <taxon>Pseudoduganella</taxon>
    </lineage>
</organism>
<sequence>MSNLLSIGKTGLLAAQTGIATTGHNITNASVPGYSRQGIVQATLPPLSQGVGYVGSGTQVAQIKRYYDDFLNKQVMNAQSTQGSVDAYLGQISQIDNLLSDSSIGLSPALQDFFNGVQTANSTPSLQASRESMLSSAETLTARFHEVSGRLQELQDGVNTSITSTVNSINSYATQIADLNNKIASLTTDPANPPNDLLDQRDQLIRELNQQVKVTVLPSDNNMLNVTFGTGQPLVVGTSHLEMAAVLSPTDPGRTVVAYPATGRQTILSESSFAGGALGGLMDFRRETLDKVQNQIGQVAASMTEAFNDQHKLGQDLNGDPGGNFFTPLKAYIGYDTRNSSLSTATIDGAISDASALTGADYSFTFDAANNRYNVTRTDGAAVNPGFIDLNNPEPQTIDGVTYTITGTPADGDRVQVRPTYTAAASMDVAITDYRKIALAAPVSTSVPSANKGTATISPGTVDANYLAAGNTLTTPLTLTYQQTDPADPATRVITGLPGDAVIKRQDGTTDTYPAGTPILYSDGASITSGGITFAISGAPVNGDTFVIGPNTSGVGDSRNGVLLAGLQTKNVLNGGTATFQGSYAATVNFVGNKTREMQIGSASSETAVAQAVAQQQSVSGVNLDEEAADLLRYQQAYQAAGKVMQVAGQLFDTLLSISN</sequence>
<keyword evidence="10" id="KW-0969">Cilium</keyword>
<gene>
    <name evidence="10" type="ORF">IP91_03357</name>
</gene>
<evidence type="ECO:0000313" key="11">
    <source>
        <dbReference type="Proteomes" id="UP000318431"/>
    </source>
</evidence>
<feature type="domain" description="Flagellar hook-associated protein FlgK helical" evidence="9">
    <location>
        <begin position="92"/>
        <end position="326"/>
    </location>
</feature>
<feature type="domain" description="Flagellar hook-associated protein 1 D2-like" evidence="8">
    <location>
        <begin position="336"/>
        <end position="419"/>
    </location>
</feature>
<dbReference type="OrthoDB" id="9802553at2"/>
<evidence type="ECO:0000259" key="9">
    <source>
        <dbReference type="Pfam" id="PF22638"/>
    </source>
</evidence>
<evidence type="ECO:0000259" key="8">
    <source>
        <dbReference type="Pfam" id="PF21158"/>
    </source>
</evidence>
<keyword evidence="11" id="KW-1185">Reference proteome</keyword>
<dbReference type="GO" id="GO:0005198">
    <property type="term" value="F:structural molecule activity"/>
    <property type="evidence" value="ECO:0007669"/>
    <property type="project" value="InterPro"/>
</dbReference>
<dbReference type="Pfam" id="PF06429">
    <property type="entry name" value="Flg_bbr_C"/>
    <property type="match status" value="1"/>
</dbReference>
<dbReference type="Proteomes" id="UP000318431">
    <property type="component" value="Unassembled WGS sequence"/>
</dbReference>
<dbReference type="GO" id="GO:0009424">
    <property type="term" value="C:bacterial-type flagellum hook"/>
    <property type="evidence" value="ECO:0007669"/>
    <property type="project" value="InterPro"/>
</dbReference>
<protein>
    <recommendedName>
        <fullName evidence="4">Flagellar hook-associated protein 1</fullName>
    </recommendedName>
</protein>
<reference evidence="10 11" key="1">
    <citation type="journal article" date="2015" name="Stand. Genomic Sci.">
        <title>Genomic Encyclopedia of Bacterial and Archaeal Type Strains, Phase III: the genomes of soil and plant-associated and newly described type strains.</title>
        <authorList>
            <person name="Whitman W.B."/>
            <person name="Woyke T."/>
            <person name="Klenk H.P."/>
            <person name="Zhou Y."/>
            <person name="Lilburn T.G."/>
            <person name="Beck B.J."/>
            <person name="De Vos P."/>
            <person name="Vandamme P."/>
            <person name="Eisen J.A."/>
            <person name="Garrity G."/>
            <person name="Hugenholtz P."/>
            <person name="Kyrpides N.C."/>
        </authorList>
    </citation>
    <scope>NUCLEOTIDE SEQUENCE [LARGE SCALE GENOMIC DNA]</scope>
    <source>
        <strain evidence="10 11">CGMCC 1.10822</strain>
    </source>
</reference>
<proteinExistence type="inferred from homology"/>
<dbReference type="NCBIfam" id="TIGR02492">
    <property type="entry name" value="flgK_ends"/>
    <property type="match status" value="1"/>
</dbReference>
<dbReference type="SUPFAM" id="SSF64518">
    <property type="entry name" value="Phase 1 flagellin"/>
    <property type="match status" value="2"/>
</dbReference>
<dbReference type="GO" id="GO:0044780">
    <property type="term" value="P:bacterial-type flagellum assembly"/>
    <property type="evidence" value="ECO:0007669"/>
    <property type="project" value="InterPro"/>
</dbReference>
<dbReference type="InterPro" id="IPR053927">
    <property type="entry name" value="FlgK_helical"/>
</dbReference>
<comment type="similarity">
    <text evidence="3">Belongs to the flagella basal body rod proteins family.</text>
</comment>
<dbReference type="PANTHER" id="PTHR30033:SF1">
    <property type="entry name" value="FLAGELLAR HOOK-ASSOCIATED PROTEIN 1"/>
    <property type="match status" value="1"/>
</dbReference>
<dbReference type="InterPro" id="IPR049119">
    <property type="entry name" value="FlgK_D2-like"/>
</dbReference>
<dbReference type="AlphaFoldDB" id="A0A562R6W2"/>
<evidence type="ECO:0000256" key="1">
    <source>
        <dbReference type="ARBA" id="ARBA00004365"/>
    </source>
</evidence>
<keyword evidence="6" id="KW-0975">Bacterial flagellum</keyword>
<name>A0A562R6W2_9BURK</name>
<evidence type="ECO:0000256" key="4">
    <source>
        <dbReference type="ARBA" id="ARBA00016244"/>
    </source>
</evidence>
<dbReference type="Pfam" id="PF21158">
    <property type="entry name" value="flgK_1st_1"/>
    <property type="match status" value="1"/>
</dbReference>
<dbReference type="InterPro" id="IPR010930">
    <property type="entry name" value="Flg_bb/hook_C_dom"/>
</dbReference>
<dbReference type="Pfam" id="PF22638">
    <property type="entry name" value="FlgK_D1"/>
    <property type="match status" value="1"/>
</dbReference>
<evidence type="ECO:0000256" key="3">
    <source>
        <dbReference type="ARBA" id="ARBA00009677"/>
    </source>
</evidence>
<evidence type="ECO:0000259" key="7">
    <source>
        <dbReference type="Pfam" id="PF06429"/>
    </source>
</evidence>
<feature type="domain" description="Flagellar basal-body/hook protein C-terminal" evidence="7">
    <location>
        <begin position="619"/>
        <end position="657"/>
    </location>
</feature>
<evidence type="ECO:0000313" key="10">
    <source>
        <dbReference type="EMBL" id="TWI64583.1"/>
    </source>
</evidence>
<evidence type="ECO:0000256" key="5">
    <source>
        <dbReference type="ARBA" id="ARBA00022525"/>
    </source>
</evidence>
<evidence type="ECO:0000256" key="2">
    <source>
        <dbReference type="ARBA" id="ARBA00004613"/>
    </source>
</evidence>
<dbReference type="PRINTS" id="PR01005">
    <property type="entry name" value="FLGHOOKAP1"/>
</dbReference>
<keyword evidence="5" id="KW-0964">Secreted</keyword>